<gene>
    <name evidence="2" type="ORF">AXXA_15812</name>
</gene>
<comment type="caution">
    <text evidence="2">The sequence shown here is derived from an EMBL/GenBank/DDBJ whole genome shotgun (WGS) entry which is preliminary data.</text>
</comment>
<dbReference type="EMBL" id="AFRQ01000058">
    <property type="protein sequence ID" value="EGP45384.1"/>
    <property type="molecule type" value="Genomic_DNA"/>
</dbReference>
<organism evidence="2 3">
    <name type="scientific">Achromobacter insuavis AXX-A</name>
    <dbReference type="NCBI Taxonomy" id="1003200"/>
    <lineage>
        <taxon>Bacteria</taxon>
        <taxon>Pseudomonadati</taxon>
        <taxon>Pseudomonadota</taxon>
        <taxon>Betaproteobacteria</taxon>
        <taxon>Burkholderiales</taxon>
        <taxon>Alcaligenaceae</taxon>
        <taxon>Achromobacter</taxon>
    </lineage>
</organism>
<dbReference type="HOGENOM" id="CLU_2985945_0_0_4"/>
<reference evidence="2 3" key="1">
    <citation type="submission" date="2011-06" db="EMBL/GenBank/DDBJ databases">
        <authorList>
            <person name="Bador J."/>
            <person name="Amoureux L."/>
            <person name="Neuwirth C."/>
        </authorList>
    </citation>
    <scope>NUCLEOTIDE SEQUENCE [LARGE SCALE GENOMIC DNA]</scope>
    <source>
        <strain evidence="2 3">AXX-A</strain>
    </source>
</reference>
<accession>F7T2K0</accession>
<name>F7T2K0_9BURK</name>
<feature type="region of interest" description="Disordered" evidence="1">
    <location>
        <begin position="1"/>
        <end position="37"/>
    </location>
</feature>
<evidence type="ECO:0000313" key="2">
    <source>
        <dbReference type="EMBL" id="EGP45384.1"/>
    </source>
</evidence>
<dbReference type="Proteomes" id="UP000004853">
    <property type="component" value="Unassembled WGS sequence"/>
</dbReference>
<protein>
    <submittedName>
        <fullName evidence="2">Uncharacterized protein</fullName>
    </submittedName>
</protein>
<evidence type="ECO:0000313" key="3">
    <source>
        <dbReference type="Proteomes" id="UP000004853"/>
    </source>
</evidence>
<dbReference type="AlphaFoldDB" id="F7T2K0"/>
<proteinExistence type="predicted"/>
<sequence length="57" mass="5853">MGESSAEEAAPIEGNPTGWAQAVTGKAGAASATQSPTIAPRCAIEQMDGIFLRFMNL</sequence>
<evidence type="ECO:0000256" key="1">
    <source>
        <dbReference type="SAM" id="MobiDB-lite"/>
    </source>
</evidence>